<dbReference type="Gene3D" id="3.40.50.10600">
    <property type="entry name" value="SpoIIaa-like domains"/>
    <property type="match status" value="1"/>
</dbReference>
<dbReference type="InterPro" id="IPR038396">
    <property type="entry name" value="SpoIIAA-like_sf"/>
</dbReference>
<reference evidence="1 2" key="1">
    <citation type="submission" date="2022-08" db="EMBL/GenBank/DDBJ databases">
        <title>Genome Sequence of the sulphate-reducing bacterium, Pseudodesulfovibrio sp. SYK.</title>
        <authorList>
            <person name="Kondo R."/>
            <person name="Kataoka T."/>
        </authorList>
    </citation>
    <scope>NUCLEOTIDE SEQUENCE [LARGE SCALE GENOMIC DNA]</scope>
    <source>
        <strain evidence="1 2">SYK</strain>
    </source>
</reference>
<evidence type="ECO:0008006" key="3">
    <source>
        <dbReference type="Google" id="ProtNLM"/>
    </source>
</evidence>
<dbReference type="RefSeq" id="WP_281762347.1">
    <property type="nucleotide sequence ID" value="NZ_AP026709.1"/>
</dbReference>
<proteinExistence type="predicted"/>
<dbReference type="Pfam" id="PF11964">
    <property type="entry name" value="SpoIIAA-like"/>
    <property type="match status" value="1"/>
</dbReference>
<dbReference type="Proteomes" id="UP001317742">
    <property type="component" value="Chromosome"/>
</dbReference>
<evidence type="ECO:0000313" key="1">
    <source>
        <dbReference type="EMBL" id="BDQ36448.1"/>
    </source>
</evidence>
<protein>
    <recommendedName>
        <fullName evidence="3">STAS/SEC14 domain-containing protein</fullName>
    </recommendedName>
</protein>
<sequence length="120" mass="13769">MINIIEIPSTKTVGIKISGKITKDGMEEVIKKVKTTMGKTDERLNIYVELDKWEGFTLAALYEDIKFALPNMRRFAKEAIVTDKGWITNLVKVSDKLFPSIELRTYTTEEKGEALIWIQE</sequence>
<dbReference type="InterPro" id="IPR021866">
    <property type="entry name" value="SpoIIAA-like"/>
</dbReference>
<dbReference type="SUPFAM" id="SSF52091">
    <property type="entry name" value="SpoIIaa-like"/>
    <property type="match status" value="1"/>
</dbReference>
<evidence type="ECO:0000313" key="2">
    <source>
        <dbReference type="Proteomes" id="UP001317742"/>
    </source>
</evidence>
<gene>
    <name evidence="1" type="ORF">SYK_08080</name>
</gene>
<accession>A0ABM8AYM0</accession>
<organism evidence="1 2">
    <name type="scientific">Pseudodesulfovibrio nedwellii</name>
    <dbReference type="NCBI Taxonomy" id="2973072"/>
    <lineage>
        <taxon>Bacteria</taxon>
        <taxon>Pseudomonadati</taxon>
        <taxon>Thermodesulfobacteriota</taxon>
        <taxon>Desulfovibrionia</taxon>
        <taxon>Desulfovibrionales</taxon>
        <taxon>Desulfovibrionaceae</taxon>
    </lineage>
</organism>
<dbReference type="InterPro" id="IPR036513">
    <property type="entry name" value="STAS_dom_sf"/>
</dbReference>
<name>A0ABM8AYM0_9BACT</name>
<keyword evidence="2" id="KW-1185">Reference proteome</keyword>
<dbReference type="EMBL" id="AP026709">
    <property type="protein sequence ID" value="BDQ36448.1"/>
    <property type="molecule type" value="Genomic_DNA"/>
</dbReference>